<dbReference type="EMBL" id="CP133622">
    <property type="protein sequence ID" value="WMV55070.1"/>
    <property type="molecule type" value="Genomic_DNA"/>
</dbReference>
<evidence type="ECO:0000313" key="3">
    <source>
        <dbReference type="Proteomes" id="UP001234989"/>
    </source>
</evidence>
<protein>
    <submittedName>
        <fullName evidence="2">Uncharacterized protein</fullName>
    </submittedName>
</protein>
<accession>A0AAF0ZZL5</accession>
<reference evidence="2" key="1">
    <citation type="submission" date="2023-08" db="EMBL/GenBank/DDBJ databases">
        <title>A de novo genome assembly of Solanum verrucosum Schlechtendal, a Mexican diploid species geographically isolated from the other diploid A-genome species in potato relatives.</title>
        <authorList>
            <person name="Hosaka K."/>
        </authorList>
    </citation>
    <scope>NUCLEOTIDE SEQUENCE</scope>
    <source>
        <tissue evidence="2">Young leaves</tissue>
    </source>
</reference>
<evidence type="ECO:0000313" key="2">
    <source>
        <dbReference type="EMBL" id="WMV55070.1"/>
    </source>
</evidence>
<dbReference type="AlphaFoldDB" id="A0AAF0ZZL5"/>
<dbReference type="Proteomes" id="UP001234989">
    <property type="component" value="Chromosome 11"/>
</dbReference>
<name>A0AAF0ZZL5_SOLVR</name>
<gene>
    <name evidence="2" type="ORF">MTR67_048455</name>
</gene>
<organism evidence="2 3">
    <name type="scientific">Solanum verrucosum</name>
    <dbReference type="NCBI Taxonomy" id="315347"/>
    <lineage>
        <taxon>Eukaryota</taxon>
        <taxon>Viridiplantae</taxon>
        <taxon>Streptophyta</taxon>
        <taxon>Embryophyta</taxon>
        <taxon>Tracheophyta</taxon>
        <taxon>Spermatophyta</taxon>
        <taxon>Magnoliopsida</taxon>
        <taxon>eudicotyledons</taxon>
        <taxon>Gunneridae</taxon>
        <taxon>Pentapetalae</taxon>
        <taxon>asterids</taxon>
        <taxon>lamiids</taxon>
        <taxon>Solanales</taxon>
        <taxon>Solanaceae</taxon>
        <taxon>Solanoideae</taxon>
        <taxon>Solaneae</taxon>
        <taxon>Solanum</taxon>
    </lineage>
</organism>
<sequence>MVLTVASRTTLFGVEDIGFCGDISHGLICQIRRSGFSVSLLDFIEEIPSFGLAKGTRRLVKCFLGSPSFVVSSLNGQITRRSRGPMRDSPTFLTSYDLARPLFQNLGQGDSPLGDHKGIRATRPTLWAINLRPSGHHSPLPEPGSLPPANRVGITSFD</sequence>
<proteinExistence type="predicted"/>
<feature type="region of interest" description="Disordered" evidence="1">
    <location>
        <begin position="132"/>
        <end position="158"/>
    </location>
</feature>
<keyword evidence="3" id="KW-1185">Reference proteome</keyword>
<evidence type="ECO:0000256" key="1">
    <source>
        <dbReference type="SAM" id="MobiDB-lite"/>
    </source>
</evidence>